<dbReference type="AlphaFoldDB" id="A0AA40T349"/>
<dbReference type="EMBL" id="VJXY01000053">
    <property type="protein sequence ID" value="MBD6620031.1"/>
    <property type="molecule type" value="Genomic_DNA"/>
</dbReference>
<comment type="caution">
    <text evidence="1">The sequence shown here is derived from an EMBL/GenBank/DDBJ whole genome shotgun (WGS) entry which is preliminary data.</text>
</comment>
<dbReference type="Proteomes" id="UP001165986">
    <property type="component" value="Unassembled WGS sequence"/>
</dbReference>
<accession>A0AA40T349</accession>
<name>A0AA40T349_9NOST</name>
<reference evidence="1" key="1">
    <citation type="submission" date="2019-07" db="EMBL/GenBank/DDBJ databases">
        <title>Toxilogical consequences of a new and cryptic species of cyanobacteria (Komarekiella delphini-convector) recovered from the epidermis of a bottlenose dolphin and 1500 ft. in the air.</title>
        <authorList>
            <person name="Brown A.O."/>
            <person name="Dvorak P."/>
            <person name="Villanueva C.D."/>
            <person name="Foss A.J."/>
            <person name="Garvey A.D."/>
            <person name="Gibson Q.A."/>
            <person name="Johansen J.R."/>
            <person name="Casamatta D.A."/>
        </authorList>
    </citation>
    <scope>NUCLEOTIDE SEQUENCE</scope>
    <source>
        <strain evidence="1">SJRDD-AB1</strain>
    </source>
</reference>
<sequence length="62" mass="7083">MSIHKPPTIKRPIKIQNNGSTKIVYRVIRNVQQLKNSSELGSVTLKGQSYMVRNQGVYWVVV</sequence>
<organism evidence="1 2">
    <name type="scientific">Komarekiella delphini-convector SJRDD-AB1</name>
    <dbReference type="NCBI Taxonomy" id="2593771"/>
    <lineage>
        <taxon>Bacteria</taxon>
        <taxon>Bacillati</taxon>
        <taxon>Cyanobacteriota</taxon>
        <taxon>Cyanophyceae</taxon>
        <taxon>Nostocales</taxon>
        <taxon>Nostocaceae</taxon>
        <taxon>Komarekiella</taxon>
        <taxon>Komarekiella delphini-convector</taxon>
    </lineage>
</organism>
<gene>
    <name evidence="1" type="ORF">FNW02_30605</name>
</gene>
<keyword evidence="2" id="KW-1185">Reference proteome</keyword>
<protein>
    <submittedName>
        <fullName evidence="1">Uncharacterized protein</fullName>
    </submittedName>
</protein>
<proteinExistence type="predicted"/>
<evidence type="ECO:0000313" key="1">
    <source>
        <dbReference type="EMBL" id="MBD6620031.1"/>
    </source>
</evidence>
<evidence type="ECO:0000313" key="2">
    <source>
        <dbReference type="Proteomes" id="UP001165986"/>
    </source>
</evidence>